<comment type="caution">
    <text evidence="2">The sequence shown here is derived from an EMBL/GenBank/DDBJ whole genome shotgun (WGS) entry which is preliminary data.</text>
</comment>
<protein>
    <submittedName>
        <fullName evidence="2">Uncharacterized protein</fullName>
    </submittedName>
</protein>
<dbReference type="Pfam" id="PF13414">
    <property type="entry name" value="TPR_11"/>
    <property type="match status" value="1"/>
</dbReference>
<feature type="compositionally biased region" description="Polar residues" evidence="1">
    <location>
        <begin position="1"/>
        <end position="15"/>
    </location>
</feature>
<dbReference type="OrthoDB" id="8525350at2"/>
<dbReference type="EMBL" id="QKOE01000001">
    <property type="protein sequence ID" value="PZA18664.1"/>
    <property type="molecule type" value="Genomic_DNA"/>
</dbReference>
<feature type="region of interest" description="Disordered" evidence="1">
    <location>
        <begin position="203"/>
        <end position="232"/>
    </location>
</feature>
<dbReference type="AlphaFoldDB" id="A0A323V1P6"/>
<reference evidence="2 3" key="1">
    <citation type="submission" date="2018-06" db="EMBL/GenBank/DDBJ databases">
        <title>Azoarcus communis strain SWub3 genome.</title>
        <authorList>
            <person name="Zorraquino Salvo V."/>
            <person name="Toubiana D."/>
            <person name="Blumwald E."/>
        </authorList>
    </citation>
    <scope>NUCLEOTIDE SEQUENCE [LARGE SCALE GENOMIC DNA]</scope>
    <source>
        <strain evidence="2 3">SWub3</strain>
    </source>
</reference>
<gene>
    <name evidence="2" type="ORF">DNK49_01550</name>
</gene>
<organism evidence="2 3">
    <name type="scientific">Parazoarcus communis SWub3 = DSM 12120</name>
    <dbReference type="NCBI Taxonomy" id="1121029"/>
    <lineage>
        <taxon>Bacteria</taxon>
        <taxon>Pseudomonadati</taxon>
        <taxon>Pseudomonadota</taxon>
        <taxon>Betaproteobacteria</taxon>
        <taxon>Rhodocyclales</taxon>
        <taxon>Zoogloeaceae</taxon>
        <taxon>Parazoarcus</taxon>
    </lineage>
</organism>
<dbReference type="SUPFAM" id="SSF48452">
    <property type="entry name" value="TPR-like"/>
    <property type="match status" value="1"/>
</dbReference>
<accession>A0A323V1P6</accession>
<dbReference type="Gene3D" id="1.25.40.10">
    <property type="entry name" value="Tetratricopeptide repeat domain"/>
    <property type="match status" value="1"/>
</dbReference>
<dbReference type="Proteomes" id="UP000248259">
    <property type="component" value="Unassembled WGS sequence"/>
</dbReference>
<name>A0A323V1P6_9RHOO</name>
<evidence type="ECO:0000256" key="1">
    <source>
        <dbReference type="SAM" id="MobiDB-lite"/>
    </source>
</evidence>
<evidence type="ECO:0000313" key="3">
    <source>
        <dbReference type="Proteomes" id="UP000248259"/>
    </source>
</evidence>
<dbReference type="InterPro" id="IPR011990">
    <property type="entry name" value="TPR-like_helical_dom_sf"/>
</dbReference>
<feature type="region of interest" description="Disordered" evidence="1">
    <location>
        <begin position="1"/>
        <end position="20"/>
    </location>
</feature>
<feature type="compositionally biased region" description="Low complexity" evidence="1">
    <location>
        <begin position="219"/>
        <end position="232"/>
    </location>
</feature>
<sequence length="232" mass="25687">MVFSGLSQAQGQTGSPCGDPFRNHYGPYDYRVTTPQQRAIVENVHFTPAVESLRAGNTSMGPGGDLDYTLNVYPNHHRALMSMMKFAVRERNARPGGVQFSIECRFDRAERFRPDDAMVKVIHGLYLIQTGKPADAITKLEQARELDSNNANVHYNLGLAYFDLKKFDQALESAHVAYAQGFPLPGLRDKLRRAGKWRDPVPVVESASPEVTMPESVEDAVQPDPQAAPAAD</sequence>
<proteinExistence type="predicted"/>
<evidence type="ECO:0000313" key="2">
    <source>
        <dbReference type="EMBL" id="PZA18664.1"/>
    </source>
</evidence>
<keyword evidence="3" id="KW-1185">Reference proteome</keyword>